<reference evidence="1 2" key="1">
    <citation type="submission" date="2018-01" db="EMBL/GenBank/DDBJ databases">
        <title>Halomonas endophytica sp. nov., isolated from storage liquid in the stems of Populus euphratica.</title>
        <authorList>
            <person name="Chen C."/>
        </authorList>
    </citation>
    <scope>NUCLEOTIDE SEQUENCE [LARGE SCALE GENOMIC DNA]</scope>
    <source>
        <strain evidence="1 2">BZ-SZ-XJ27</strain>
    </source>
</reference>
<dbReference type="OrthoDB" id="7852032at2"/>
<keyword evidence="2" id="KW-1185">Reference proteome</keyword>
<dbReference type="Proteomes" id="UP000235547">
    <property type="component" value="Unassembled WGS sequence"/>
</dbReference>
<dbReference type="AlphaFoldDB" id="A0A2N7UQQ2"/>
<dbReference type="EMBL" id="PNRG01000001">
    <property type="protein sequence ID" value="PMR82750.1"/>
    <property type="molecule type" value="Genomic_DNA"/>
</dbReference>
<organism evidence="1 2">
    <name type="scientific">Halomonas urumqiensis</name>
    <dbReference type="NCBI Taxonomy" id="1684789"/>
    <lineage>
        <taxon>Bacteria</taxon>
        <taxon>Pseudomonadati</taxon>
        <taxon>Pseudomonadota</taxon>
        <taxon>Gammaproteobacteria</taxon>
        <taxon>Oceanospirillales</taxon>
        <taxon>Halomonadaceae</taxon>
        <taxon>Halomonas</taxon>
    </lineage>
</organism>
<dbReference type="Pfam" id="PF11185">
    <property type="entry name" value="DUF2971"/>
    <property type="match status" value="1"/>
</dbReference>
<sequence length="284" mass="32995">MDKPEALYHYTSLEGLTHILSSRKIRFSRLDLLDDMTEGSSTDPVDWRKYYFVSCWTSDPKESIPLWHMYTKEMCGVRIKLPTEMFKKHSFSKEDVPSFLELADTGSAPAGAKIKLYCYLPYEELHGEDYFVMPTSFNEDVWPFSVIYTDDESVLSRAYLEYDKESNNTKISTNEIAKYKSTVWSFQKEWRFRINCFNAAPRSLAGKMSEEEYYELMINRLRSIGEGVSREYFYLDISDDAFSKMEIVLGPKMDEAEKMIVSSLVDKYNPSAKTEASNLSGKVR</sequence>
<evidence type="ECO:0000313" key="2">
    <source>
        <dbReference type="Proteomes" id="UP000235547"/>
    </source>
</evidence>
<evidence type="ECO:0000313" key="1">
    <source>
        <dbReference type="EMBL" id="PMR82750.1"/>
    </source>
</evidence>
<dbReference type="RefSeq" id="WP_102586345.1">
    <property type="nucleotide sequence ID" value="NZ_BNAE01000004.1"/>
</dbReference>
<proteinExistence type="predicted"/>
<protein>
    <recommendedName>
        <fullName evidence="3">DUF2971 domain-containing protein</fullName>
    </recommendedName>
</protein>
<comment type="caution">
    <text evidence="1">The sequence shown here is derived from an EMBL/GenBank/DDBJ whole genome shotgun (WGS) entry which is preliminary data.</text>
</comment>
<name>A0A2N7UQQ2_9GAMM</name>
<gene>
    <name evidence="1" type="ORF">C1H70_00365</name>
</gene>
<evidence type="ECO:0008006" key="3">
    <source>
        <dbReference type="Google" id="ProtNLM"/>
    </source>
</evidence>
<accession>A0A2N7UQQ2</accession>
<dbReference type="InterPro" id="IPR021352">
    <property type="entry name" value="DUF2971"/>
</dbReference>